<protein>
    <submittedName>
        <fullName evidence="2">Gonadotropin releasing hormone receptor 4</fullName>
    </submittedName>
</protein>
<reference evidence="2" key="1">
    <citation type="submission" date="2016-05" db="EMBL/GenBank/DDBJ databases">
        <authorList>
            <person name="Lavstsen T."/>
            <person name="Jespersen J.S."/>
        </authorList>
    </citation>
    <scope>NUCLEOTIDE SEQUENCE</scope>
    <source>
        <tissue evidence="2">Brain</tissue>
    </source>
</reference>
<feature type="compositionally biased region" description="Basic and acidic residues" evidence="1">
    <location>
        <begin position="97"/>
        <end position="118"/>
    </location>
</feature>
<organism evidence="2">
    <name type="scientific">Nothobranchius pienaari</name>
    <dbReference type="NCBI Taxonomy" id="704102"/>
    <lineage>
        <taxon>Eukaryota</taxon>
        <taxon>Metazoa</taxon>
        <taxon>Chordata</taxon>
        <taxon>Craniata</taxon>
        <taxon>Vertebrata</taxon>
        <taxon>Euteleostomi</taxon>
        <taxon>Actinopterygii</taxon>
        <taxon>Neopterygii</taxon>
        <taxon>Teleostei</taxon>
        <taxon>Neoteleostei</taxon>
        <taxon>Acanthomorphata</taxon>
        <taxon>Ovalentaria</taxon>
        <taxon>Atherinomorphae</taxon>
        <taxon>Cyprinodontiformes</taxon>
        <taxon>Nothobranchiidae</taxon>
        <taxon>Nothobranchius</taxon>
    </lineage>
</organism>
<accession>A0A1A8LJN5</accession>
<sequence length="118" mass="12678">CVQPAGAVGCRQRRQTQISRQDPDYEPDRGRPAGDFHRDAGGRSVEHHGAVAGGGRSLQTANVHETGGHVLMRFCDCGHQPGQTVGHSQPSGHHRGQKEEQNHAECGLVHERGPVTPP</sequence>
<dbReference type="EMBL" id="HAEF01007618">
    <property type="protein sequence ID" value="SBR45045.1"/>
    <property type="molecule type" value="Transcribed_RNA"/>
</dbReference>
<feature type="compositionally biased region" description="Basic and acidic residues" evidence="1">
    <location>
        <begin position="21"/>
        <end position="49"/>
    </location>
</feature>
<feature type="region of interest" description="Disordered" evidence="1">
    <location>
        <begin position="81"/>
        <end position="118"/>
    </location>
</feature>
<reference evidence="2" key="2">
    <citation type="submission" date="2016-06" db="EMBL/GenBank/DDBJ databases">
        <title>The genome of a short-lived fish provides insights into sex chromosome evolution and the genetic control of aging.</title>
        <authorList>
            <person name="Reichwald K."/>
            <person name="Felder M."/>
            <person name="Petzold A."/>
            <person name="Koch P."/>
            <person name="Groth M."/>
            <person name="Platzer M."/>
        </authorList>
    </citation>
    <scope>NUCLEOTIDE SEQUENCE</scope>
    <source>
        <tissue evidence="2">Brain</tissue>
    </source>
</reference>
<feature type="compositionally biased region" description="Polar residues" evidence="1">
    <location>
        <begin position="81"/>
        <end position="91"/>
    </location>
</feature>
<gene>
    <name evidence="2" type="primary">GNRHR4</name>
</gene>
<proteinExistence type="predicted"/>
<evidence type="ECO:0000256" key="1">
    <source>
        <dbReference type="SAM" id="MobiDB-lite"/>
    </source>
</evidence>
<evidence type="ECO:0000313" key="2">
    <source>
        <dbReference type="EMBL" id="SBR45045.1"/>
    </source>
</evidence>
<feature type="non-terminal residue" evidence="2">
    <location>
        <position position="1"/>
    </location>
</feature>
<feature type="region of interest" description="Disordered" evidence="1">
    <location>
        <begin position="1"/>
        <end position="58"/>
    </location>
</feature>
<name>A0A1A8LJN5_9TELE</name>
<keyword evidence="2" id="KW-0675">Receptor</keyword>
<feature type="non-terminal residue" evidence="2">
    <location>
        <position position="118"/>
    </location>
</feature>
<dbReference type="AlphaFoldDB" id="A0A1A8LJN5"/>